<feature type="domain" description="HTH lysR-type" evidence="5">
    <location>
        <begin position="2"/>
        <end position="59"/>
    </location>
</feature>
<dbReference type="PROSITE" id="PS50931">
    <property type="entry name" value="HTH_LYSR"/>
    <property type="match status" value="1"/>
</dbReference>
<dbReference type="FunFam" id="1.10.10.10:FF:000001">
    <property type="entry name" value="LysR family transcriptional regulator"/>
    <property type="match status" value="1"/>
</dbReference>
<dbReference type="EMBL" id="FQXG01000001">
    <property type="protein sequence ID" value="SHG76016.1"/>
    <property type="molecule type" value="Genomic_DNA"/>
</dbReference>
<keyword evidence="3 6" id="KW-0238">DNA-binding</keyword>
<organism evidence="6 7">
    <name type="scientific">Ferrimonas marina</name>
    <dbReference type="NCBI Taxonomy" id="299255"/>
    <lineage>
        <taxon>Bacteria</taxon>
        <taxon>Pseudomonadati</taxon>
        <taxon>Pseudomonadota</taxon>
        <taxon>Gammaproteobacteria</taxon>
        <taxon>Alteromonadales</taxon>
        <taxon>Ferrimonadaceae</taxon>
        <taxon>Ferrimonas</taxon>
    </lineage>
</organism>
<evidence type="ECO:0000256" key="4">
    <source>
        <dbReference type="ARBA" id="ARBA00023163"/>
    </source>
</evidence>
<gene>
    <name evidence="6" type="ORF">SAMN02745129_0628</name>
</gene>
<dbReference type="Gene3D" id="3.40.190.10">
    <property type="entry name" value="Periplasmic binding protein-like II"/>
    <property type="match status" value="2"/>
</dbReference>
<evidence type="ECO:0000259" key="5">
    <source>
        <dbReference type="PROSITE" id="PS50931"/>
    </source>
</evidence>
<dbReference type="Pfam" id="PF00126">
    <property type="entry name" value="HTH_1"/>
    <property type="match status" value="1"/>
</dbReference>
<keyword evidence="2" id="KW-0805">Transcription regulation</keyword>
<reference evidence="6 7" key="1">
    <citation type="submission" date="2016-11" db="EMBL/GenBank/DDBJ databases">
        <authorList>
            <person name="Jaros S."/>
            <person name="Januszkiewicz K."/>
            <person name="Wedrychowicz H."/>
        </authorList>
    </citation>
    <scope>NUCLEOTIDE SEQUENCE [LARGE SCALE GENOMIC DNA]</scope>
    <source>
        <strain evidence="6 7">DSM 16917</strain>
    </source>
</reference>
<dbReference type="SUPFAM" id="SSF46785">
    <property type="entry name" value="Winged helix' DNA-binding domain"/>
    <property type="match status" value="1"/>
</dbReference>
<dbReference type="InterPro" id="IPR036390">
    <property type="entry name" value="WH_DNA-bd_sf"/>
</dbReference>
<evidence type="ECO:0000256" key="1">
    <source>
        <dbReference type="ARBA" id="ARBA00009437"/>
    </source>
</evidence>
<dbReference type="AlphaFoldDB" id="A0A1M5MFJ3"/>
<dbReference type="InterPro" id="IPR000847">
    <property type="entry name" value="LysR_HTH_N"/>
</dbReference>
<comment type="similarity">
    <text evidence="1">Belongs to the LysR transcriptional regulatory family.</text>
</comment>
<dbReference type="Pfam" id="PF03466">
    <property type="entry name" value="LysR_substrate"/>
    <property type="match status" value="1"/>
</dbReference>
<sequence length="296" mass="33147">MVNLSWLQTFCTLVETGHFTRTAEKLAMTQPGVSQQIRKLEQHFGQNLLQREGKRFRLTDAGEQVYRQGRQSLAQLSQLEQSLATDDPYQGHCRLASPGSLGLKLYPLLLEQLVSHPGLSLDYRFAPNDGIERDLSERRLDLALMTRPSALAELRCEPFASEQLLLVTPSHCHEVDWPTLQSLGFVGHPDGEHHARLLLGANFPQFEQDDPLPLRAFSNNIGTILAPVARGLGFTVLPANAVQAFAPQSALRIHPLPNPVEETVYRVQRRYQALPKRFELLLETMAGALMPAQHPI</sequence>
<dbReference type="PANTHER" id="PTHR30126">
    <property type="entry name" value="HTH-TYPE TRANSCRIPTIONAL REGULATOR"/>
    <property type="match status" value="1"/>
</dbReference>
<dbReference type="Gene3D" id="1.10.10.10">
    <property type="entry name" value="Winged helix-like DNA-binding domain superfamily/Winged helix DNA-binding domain"/>
    <property type="match status" value="1"/>
</dbReference>
<dbReference type="PRINTS" id="PR00039">
    <property type="entry name" value="HTHLYSR"/>
</dbReference>
<dbReference type="GO" id="GO:0000976">
    <property type="term" value="F:transcription cis-regulatory region binding"/>
    <property type="evidence" value="ECO:0007669"/>
    <property type="project" value="TreeGrafter"/>
</dbReference>
<proteinExistence type="inferred from homology"/>
<accession>A0A1M5MFJ3</accession>
<dbReference type="STRING" id="299255.SAMN02745129_0628"/>
<evidence type="ECO:0000313" key="6">
    <source>
        <dbReference type="EMBL" id="SHG76016.1"/>
    </source>
</evidence>
<protein>
    <submittedName>
        <fullName evidence="6">DNA-binding transcriptional regulator, LysR family</fullName>
    </submittedName>
</protein>
<dbReference type="InterPro" id="IPR036388">
    <property type="entry name" value="WH-like_DNA-bd_sf"/>
</dbReference>
<dbReference type="InterPro" id="IPR005119">
    <property type="entry name" value="LysR_subst-bd"/>
</dbReference>
<keyword evidence="7" id="KW-1185">Reference proteome</keyword>
<dbReference type="Proteomes" id="UP000184268">
    <property type="component" value="Unassembled WGS sequence"/>
</dbReference>
<dbReference type="RefSeq" id="WP_067664627.1">
    <property type="nucleotide sequence ID" value="NZ_FQXG01000001.1"/>
</dbReference>
<dbReference type="GO" id="GO:0003700">
    <property type="term" value="F:DNA-binding transcription factor activity"/>
    <property type="evidence" value="ECO:0007669"/>
    <property type="project" value="InterPro"/>
</dbReference>
<dbReference type="SUPFAM" id="SSF53850">
    <property type="entry name" value="Periplasmic binding protein-like II"/>
    <property type="match status" value="1"/>
</dbReference>
<keyword evidence="4" id="KW-0804">Transcription</keyword>
<name>A0A1M5MFJ3_9GAMM</name>
<dbReference type="OrthoDB" id="5289754at2"/>
<evidence type="ECO:0000256" key="2">
    <source>
        <dbReference type="ARBA" id="ARBA00023015"/>
    </source>
</evidence>
<evidence type="ECO:0000256" key="3">
    <source>
        <dbReference type="ARBA" id="ARBA00023125"/>
    </source>
</evidence>
<dbReference type="PANTHER" id="PTHR30126:SF99">
    <property type="entry name" value="TRANSCRIPTIONAL REGULATOR LYSR FAMILY"/>
    <property type="match status" value="1"/>
</dbReference>
<dbReference type="CDD" id="cd05466">
    <property type="entry name" value="PBP2_LTTR_substrate"/>
    <property type="match status" value="1"/>
</dbReference>
<evidence type="ECO:0000313" key="7">
    <source>
        <dbReference type="Proteomes" id="UP000184268"/>
    </source>
</evidence>